<dbReference type="OrthoDB" id="8239791at2"/>
<dbReference type="EMBL" id="RHLQ01000077">
    <property type="protein sequence ID" value="RNC96168.1"/>
    <property type="molecule type" value="Genomic_DNA"/>
</dbReference>
<name>A0A3M8H116_9BACI</name>
<organism evidence="1 2">
    <name type="scientific">Lysinibacillus halotolerans</name>
    <dbReference type="NCBI Taxonomy" id="1368476"/>
    <lineage>
        <taxon>Bacteria</taxon>
        <taxon>Bacillati</taxon>
        <taxon>Bacillota</taxon>
        <taxon>Bacilli</taxon>
        <taxon>Bacillales</taxon>
        <taxon>Bacillaceae</taxon>
        <taxon>Lysinibacillus</taxon>
    </lineage>
</organism>
<gene>
    <name evidence="1" type="ORF">EC501_17580</name>
</gene>
<accession>A0A3M8H116</accession>
<keyword evidence="2" id="KW-1185">Reference proteome</keyword>
<sequence length="79" mass="9164">MKREELQQCLIDANVPKDLYALNGGLPNEALCLNSDGEIWEVYYSERSIKSQIKKFDSEDKACNYFYKTVFKLLGNLHN</sequence>
<dbReference type="RefSeq" id="WP_122973643.1">
    <property type="nucleotide sequence ID" value="NZ_RHLQ01000077.1"/>
</dbReference>
<dbReference type="AlphaFoldDB" id="A0A3M8H116"/>
<evidence type="ECO:0000313" key="2">
    <source>
        <dbReference type="Proteomes" id="UP000279909"/>
    </source>
</evidence>
<proteinExistence type="predicted"/>
<reference evidence="1 2" key="1">
    <citation type="journal article" date="2014" name="Int. J. Syst. Evol. Microbiol.">
        <title>Lysinibacillus halotolerans sp. nov., isolated from saline-alkaline soil.</title>
        <authorList>
            <person name="Kong D."/>
            <person name="Wang Y."/>
            <person name="Zhao B."/>
            <person name="Li Y."/>
            <person name="Song J."/>
            <person name="Zhai Y."/>
            <person name="Zhang C."/>
            <person name="Wang H."/>
            <person name="Chen X."/>
            <person name="Zhao B."/>
            <person name="Ruan Z."/>
        </authorList>
    </citation>
    <scope>NUCLEOTIDE SEQUENCE [LARGE SCALE GENOMIC DNA]</scope>
    <source>
        <strain evidence="1 2">MCCC 1A12703</strain>
    </source>
</reference>
<dbReference type="Proteomes" id="UP000279909">
    <property type="component" value="Unassembled WGS sequence"/>
</dbReference>
<comment type="caution">
    <text evidence="1">The sequence shown here is derived from an EMBL/GenBank/DDBJ whole genome shotgun (WGS) entry which is preliminary data.</text>
</comment>
<evidence type="ECO:0000313" key="1">
    <source>
        <dbReference type="EMBL" id="RNC96168.1"/>
    </source>
</evidence>
<protein>
    <submittedName>
        <fullName evidence="1">Uncharacterized protein</fullName>
    </submittedName>
</protein>